<feature type="compositionally biased region" description="Polar residues" evidence="1">
    <location>
        <begin position="41"/>
        <end position="57"/>
    </location>
</feature>
<accession>T1FUK5</accession>
<evidence type="ECO:0000256" key="1">
    <source>
        <dbReference type="SAM" id="MobiDB-lite"/>
    </source>
</evidence>
<dbReference type="AlphaFoldDB" id="T1FUK5"/>
<reference evidence="2 4" key="2">
    <citation type="journal article" date="2013" name="Nature">
        <title>Insights into bilaterian evolution from three spiralian genomes.</title>
        <authorList>
            <person name="Simakov O."/>
            <person name="Marletaz F."/>
            <person name="Cho S.J."/>
            <person name="Edsinger-Gonzales E."/>
            <person name="Havlak P."/>
            <person name="Hellsten U."/>
            <person name="Kuo D.H."/>
            <person name="Larsson T."/>
            <person name="Lv J."/>
            <person name="Arendt D."/>
            <person name="Savage R."/>
            <person name="Osoegawa K."/>
            <person name="de Jong P."/>
            <person name="Grimwood J."/>
            <person name="Chapman J.A."/>
            <person name="Shapiro H."/>
            <person name="Aerts A."/>
            <person name="Otillar R.P."/>
            <person name="Terry A.Y."/>
            <person name="Boore J.L."/>
            <person name="Grigoriev I.V."/>
            <person name="Lindberg D.R."/>
            <person name="Seaver E.C."/>
            <person name="Weisblat D.A."/>
            <person name="Putnam N.H."/>
            <person name="Rokhsar D.S."/>
        </authorList>
    </citation>
    <scope>NUCLEOTIDE SEQUENCE</scope>
</reference>
<feature type="region of interest" description="Disordered" evidence="1">
    <location>
        <begin position="432"/>
        <end position="473"/>
    </location>
</feature>
<name>T1FUK5_HELRO</name>
<reference evidence="3" key="3">
    <citation type="submission" date="2015-06" db="UniProtKB">
        <authorList>
            <consortium name="EnsemblMetazoa"/>
        </authorList>
    </citation>
    <scope>IDENTIFICATION</scope>
</reference>
<evidence type="ECO:0000313" key="2">
    <source>
        <dbReference type="EMBL" id="ESN98331.1"/>
    </source>
</evidence>
<dbReference type="Proteomes" id="UP000015101">
    <property type="component" value="Unassembled WGS sequence"/>
</dbReference>
<dbReference type="InParanoid" id="T1FUK5"/>
<dbReference type="HOGENOM" id="CLU_444307_0_0_1"/>
<evidence type="ECO:0000313" key="3">
    <source>
        <dbReference type="EnsemblMetazoa" id="HelroP193050"/>
    </source>
</evidence>
<feature type="compositionally biased region" description="Polar residues" evidence="1">
    <location>
        <begin position="1"/>
        <end position="13"/>
    </location>
</feature>
<evidence type="ECO:0000313" key="4">
    <source>
        <dbReference type="Proteomes" id="UP000015101"/>
    </source>
</evidence>
<feature type="compositionally biased region" description="Low complexity" evidence="1">
    <location>
        <begin position="447"/>
        <end position="464"/>
    </location>
</feature>
<reference evidence="4" key="1">
    <citation type="submission" date="2012-12" db="EMBL/GenBank/DDBJ databases">
        <authorList>
            <person name="Hellsten U."/>
            <person name="Grimwood J."/>
            <person name="Chapman J.A."/>
            <person name="Shapiro H."/>
            <person name="Aerts A."/>
            <person name="Otillar R.P."/>
            <person name="Terry A.Y."/>
            <person name="Boore J.L."/>
            <person name="Simakov O."/>
            <person name="Marletaz F."/>
            <person name="Cho S.-J."/>
            <person name="Edsinger-Gonzales E."/>
            <person name="Havlak P."/>
            <person name="Kuo D.-H."/>
            <person name="Larsson T."/>
            <person name="Lv J."/>
            <person name="Arendt D."/>
            <person name="Savage R."/>
            <person name="Osoegawa K."/>
            <person name="de Jong P."/>
            <person name="Lindberg D.R."/>
            <person name="Seaver E.C."/>
            <person name="Weisblat D.A."/>
            <person name="Putnam N.H."/>
            <person name="Grigoriev I.V."/>
            <person name="Rokhsar D.S."/>
        </authorList>
    </citation>
    <scope>NUCLEOTIDE SEQUENCE</scope>
</reference>
<sequence length="615" mass="69752">MSYNATSSWYNNHASKKSNYVPRPVVAAPQKSQIPGLGYDSNLSTTAWSSSANKSTRQQQQQPFEDDPPPARRQWMQENDLDLYQDNLDFNGRGYKENFVEDGGPSNNYDDEEYENYRNVNNSVNVNENLRRDEQYALYNKNINNSEENYIEQYSKDSHMQQPEFYNSERPTWLNDEGENSYSCADQTGGKPTTEQKTSKYIDNFQQNQTPTFDKTASSQQLHKKFLSNPLLASKSPFAMEYEHKDGLMSENNRAFGIRLSFFILNSDRILYSLTSIKKLDSDFKSNMAINNSDYYKNRLKSQKEQRSDMSTLLSFGYAKEKTNPSIAQDKNSMQGIMKGTFPSDNRKMGSRENSFSVRFSESTKGENADFGAGDNRKPLWCEQDDDNLGVTVNSHTNNTNLNNNNYGNERYYNNSYLNSRQKKSLFNESTDTITGETKPDFFRLGSSSSNSNLSLESAKKNSSQTSIKSGNDSELATTLNDVHQTNHTSNLPNSNSSNDSDPNPPKNSIIADNASSNGDSDIKEKFIDIKATQMSKCRFPKLKPVDLGKPDFFNMARSYNSSNIGCRDGLNEGTLNRQRSNLSSPTVPSANFRRRKVDINSSILPTPMKPQARR</sequence>
<dbReference type="KEGG" id="hro:HELRODRAFT_193050"/>
<dbReference type="RefSeq" id="XP_009023665.1">
    <property type="nucleotide sequence ID" value="XM_009025417.1"/>
</dbReference>
<feature type="region of interest" description="Disordered" evidence="1">
    <location>
        <begin position="485"/>
        <end position="518"/>
    </location>
</feature>
<organism evidence="3 4">
    <name type="scientific">Helobdella robusta</name>
    <name type="common">Californian leech</name>
    <dbReference type="NCBI Taxonomy" id="6412"/>
    <lineage>
        <taxon>Eukaryota</taxon>
        <taxon>Metazoa</taxon>
        <taxon>Spiralia</taxon>
        <taxon>Lophotrochozoa</taxon>
        <taxon>Annelida</taxon>
        <taxon>Clitellata</taxon>
        <taxon>Hirudinea</taxon>
        <taxon>Rhynchobdellida</taxon>
        <taxon>Glossiphoniidae</taxon>
        <taxon>Helobdella</taxon>
    </lineage>
</organism>
<protein>
    <submittedName>
        <fullName evidence="2 3">Uncharacterized protein</fullName>
    </submittedName>
</protein>
<dbReference type="CTD" id="20212501"/>
<feature type="region of interest" description="Disordered" evidence="1">
    <location>
        <begin position="1"/>
        <end position="73"/>
    </location>
</feature>
<keyword evidence="4" id="KW-1185">Reference proteome</keyword>
<dbReference type="EMBL" id="KB097182">
    <property type="protein sequence ID" value="ESN98331.1"/>
    <property type="molecule type" value="Genomic_DNA"/>
</dbReference>
<dbReference type="EnsemblMetazoa" id="HelroT193050">
    <property type="protein sequence ID" value="HelroP193050"/>
    <property type="gene ID" value="HelroG193050"/>
</dbReference>
<feature type="compositionally biased region" description="Low complexity" evidence="1">
    <location>
        <begin position="490"/>
        <end position="502"/>
    </location>
</feature>
<proteinExistence type="predicted"/>
<dbReference type="EMBL" id="AMQM01005968">
    <property type="status" value="NOT_ANNOTATED_CDS"/>
    <property type="molecule type" value="Genomic_DNA"/>
</dbReference>
<dbReference type="GeneID" id="20212501"/>
<gene>
    <name evidence="3" type="primary">20212501</name>
    <name evidence="2" type="ORF">HELRODRAFT_193050</name>
</gene>